<dbReference type="SMART" id="SM00382">
    <property type="entry name" value="AAA"/>
    <property type="match status" value="1"/>
</dbReference>
<sequence>MKKANVINLIKYHMENNDIAFRDEAYLIASDFYKQGEPKLSQYIASILSDTNTFVPQFNESDSEWIKRVDIENKSLPLPDEINNDIIGIINASKNKLCVNKFLFVGPPGTGKTKTTEQIARILNRELFVVEFSMLIDSKLGQTQKNITKLFEEINNLSHPEEVIILFDEIDALALDRTNNTDIREMGRVTSTVLKCLDNLNKKVILIATTNLYKYLDKALIRRFDSVVDFDRYTNEDLLDIAEIIFNNYVKKLNHIGKNTRMFRKIISLYEKIPYPGTLENVIKTSLAFSDPNSEFDYLKRLYRNVTNKKESDLKDLKLEGFTTREIEILTGISKSQVARELKEF</sequence>
<dbReference type="SUPFAM" id="SSF52540">
    <property type="entry name" value="P-loop containing nucleoside triphosphate hydrolases"/>
    <property type="match status" value="1"/>
</dbReference>
<comment type="similarity">
    <text evidence="1 4">Belongs to the AAA ATPase family.</text>
</comment>
<dbReference type="EMBL" id="LR739237">
    <property type="protein sequence ID" value="VZS01039.1"/>
    <property type="molecule type" value="Genomic_DNA"/>
</dbReference>
<dbReference type="PANTHER" id="PTHR23073">
    <property type="entry name" value="26S PROTEASOME REGULATORY SUBUNIT"/>
    <property type="match status" value="1"/>
</dbReference>
<dbReference type="GO" id="GO:0006508">
    <property type="term" value="P:proteolysis"/>
    <property type="evidence" value="ECO:0007669"/>
    <property type="project" value="UniProtKB-KW"/>
</dbReference>
<evidence type="ECO:0000259" key="5">
    <source>
        <dbReference type="SMART" id="SM00382"/>
    </source>
</evidence>
<keyword evidence="3 4" id="KW-0067">ATP-binding</keyword>
<evidence type="ECO:0000313" key="6">
    <source>
        <dbReference type="EMBL" id="VZS01039.1"/>
    </source>
</evidence>
<name>A0A654IQ79_9MOLU</name>
<dbReference type="InterPro" id="IPR003593">
    <property type="entry name" value="AAA+_ATPase"/>
</dbReference>
<keyword evidence="2 4" id="KW-0547">Nucleotide-binding</keyword>
<proteinExistence type="inferred from homology"/>
<keyword evidence="6" id="KW-0645">Protease</keyword>
<dbReference type="InterPro" id="IPR050221">
    <property type="entry name" value="26S_Proteasome_ATPase"/>
</dbReference>
<keyword evidence="6" id="KW-0378">Hydrolase</keyword>
<dbReference type="GO" id="GO:0016887">
    <property type="term" value="F:ATP hydrolysis activity"/>
    <property type="evidence" value="ECO:0007669"/>
    <property type="project" value="InterPro"/>
</dbReference>
<feature type="domain" description="AAA+ ATPase" evidence="5">
    <location>
        <begin position="98"/>
        <end position="234"/>
    </location>
</feature>
<dbReference type="InterPro" id="IPR003959">
    <property type="entry name" value="ATPase_AAA_core"/>
</dbReference>
<reference evidence="6" key="1">
    <citation type="submission" date="2019-11" db="EMBL/GenBank/DDBJ databases">
        <authorList>
            <person name="Falquet L."/>
            <person name="Falquet L."/>
        </authorList>
    </citation>
    <scope>NUCLEOTIDE SEQUENCE</scope>
    <source>
        <strain evidence="6">14/OD_0492</strain>
    </source>
</reference>
<dbReference type="InterPro" id="IPR027417">
    <property type="entry name" value="P-loop_NTPase"/>
</dbReference>
<protein>
    <submittedName>
        <fullName evidence="6">ATP-dependent zinc metalloprotease FtsH 4</fullName>
        <ecNumber evidence="6">3.4.24.-</ecNumber>
    </submittedName>
</protein>
<evidence type="ECO:0000256" key="1">
    <source>
        <dbReference type="ARBA" id="ARBA00006914"/>
    </source>
</evidence>
<dbReference type="EC" id="3.4.24.-" evidence="6"/>
<dbReference type="PROSITE" id="PS00674">
    <property type="entry name" value="AAA"/>
    <property type="match status" value="1"/>
</dbReference>
<evidence type="ECO:0000256" key="4">
    <source>
        <dbReference type="RuleBase" id="RU003651"/>
    </source>
</evidence>
<dbReference type="Gene3D" id="3.40.50.300">
    <property type="entry name" value="P-loop containing nucleotide triphosphate hydrolases"/>
    <property type="match status" value="1"/>
</dbReference>
<evidence type="ECO:0000256" key="2">
    <source>
        <dbReference type="ARBA" id="ARBA00022741"/>
    </source>
</evidence>
<gene>
    <name evidence="6" type="primary">ftsH4</name>
    <name evidence="6" type="ORF">MF5582_00935</name>
</gene>
<dbReference type="AlphaFoldDB" id="A0A654IQ79"/>
<keyword evidence="6" id="KW-0482">Metalloprotease</keyword>
<accession>A0A654IQ79</accession>
<dbReference type="GO" id="GO:0008237">
    <property type="term" value="F:metallopeptidase activity"/>
    <property type="evidence" value="ECO:0007669"/>
    <property type="project" value="UniProtKB-KW"/>
</dbReference>
<organism evidence="6">
    <name type="scientific">Mycoplasma feriruminatoris</name>
    <dbReference type="NCBI Taxonomy" id="1179777"/>
    <lineage>
        <taxon>Bacteria</taxon>
        <taxon>Bacillati</taxon>
        <taxon>Mycoplasmatota</taxon>
        <taxon>Mollicutes</taxon>
        <taxon>Mycoplasmataceae</taxon>
        <taxon>Mycoplasma</taxon>
    </lineage>
</organism>
<dbReference type="CDD" id="cd19481">
    <property type="entry name" value="RecA-like_protease"/>
    <property type="match status" value="1"/>
</dbReference>
<evidence type="ECO:0000256" key="3">
    <source>
        <dbReference type="ARBA" id="ARBA00022840"/>
    </source>
</evidence>
<dbReference type="Pfam" id="PF00004">
    <property type="entry name" value="AAA"/>
    <property type="match status" value="1"/>
</dbReference>
<dbReference type="InterPro" id="IPR003960">
    <property type="entry name" value="ATPase_AAA_CS"/>
</dbReference>
<dbReference type="GO" id="GO:0005524">
    <property type="term" value="F:ATP binding"/>
    <property type="evidence" value="ECO:0007669"/>
    <property type="project" value="UniProtKB-KW"/>
</dbReference>